<evidence type="ECO:0000313" key="2">
    <source>
        <dbReference type="EMBL" id="CAD8110344.1"/>
    </source>
</evidence>
<gene>
    <name evidence="2" type="ORF">PSON_ATCC_30995.1.T0950193</name>
</gene>
<keyword evidence="3" id="KW-1185">Reference proteome</keyword>
<feature type="region of interest" description="Disordered" evidence="1">
    <location>
        <begin position="1"/>
        <end position="23"/>
    </location>
</feature>
<proteinExistence type="predicted"/>
<dbReference type="AlphaFoldDB" id="A0A8S1Q5A5"/>
<sequence>MRNSTLNKLSEQRQQGRNSQNLSDLTVQESSNYRLRFTPLTSPSTRHKGTILVKSHETIVLNMLSSTNRQIDQPFKACQECNCDFGVVYQYCKCKGITYHEKCIQDTARRNAKKYKELAFICKNECSYSFQIGGYYMYEMVQNQEKHQYYWKVAHSVHGDCLSCVDYLGNFYFCFSRQIEKYSCHNNRNCKDCAFNFDYFFTEQTQAQLLYIILASQTYLDQSKAMYQSQRN</sequence>
<dbReference type="EMBL" id="CAJJDN010000095">
    <property type="protein sequence ID" value="CAD8110344.1"/>
    <property type="molecule type" value="Genomic_DNA"/>
</dbReference>
<comment type="caution">
    <text evidence="2">The sequence shown here is derived from an EMBL/GenBank/DDBJ whole genome shotgun (WGS) entry which is preliminary data.</text>
</comment>
<accession>A0A8S1Q5A5</accession>
<evidence type="ECO:0000313" key="3">
    <source>
        <dbReference type="Proteomes" id="UP000692954"/>
    </source>
</evidence>
<organism evidence="2 3">
    <name type="scientific">Paramecium sonneborni</name>
    <dbReference type="NCBI Taxonomy" id="65129"/>
    <lineage>
        <taxon>Eukaryota</taxon>
        <taxon>Sar</taxon>
        <taxon>Alveolata</taxon>
        <taxon>Ciliophora</taxon>
        <taxon>Intramacronucleata</taxon>
        <taxon>Oligohymenophorea</taxon>
        <taxon>Peniculida</taxon>
        <taxon>Parameciidae</taxon>
        <taxon>Paramecium</taxon>
    </lineage>
</organism>
<dbReference type="OrthoDB" id="285406at2759"/>
<protein>
    <submittedName>
        <fullName evidence="2">Uncharacterized protein</fullName>
    </submittedName>
</protein>
<dbReference type="Proteomes" id="UP000692954">
    <property type="component" value="Unassembled WGS sequence"/>
</dbReference>
<name>A0A8S1Q5A5_9CILI</name>
<evidence type="ECO:0000256" key="1">
    <source>
        <dbReference type="SAM" id="MobiDB-lite"/>
    </source>
</evidence>
<reference evidence="2" key="1">
    <citation type="submission" date="2021-01" db="EMBL/GenBank/DDBJ databases">
        <authorList>
            <consortium name="Genoscope - CEA"/>
            <person name="William W."/>
        </authorList>
    </citation>
    <scope>NUCLEOTIDE SEQUENCE</scope>
</reference>